<dbReference type="Gene3D" id="1.25.40.390">
    <property type="match status" value="1"/>
</dbReference>
<gene>
    <name evidence="8" type="ORF">DLD77_02800</name>
</gene>
<evidence type="ECO:0000256" key="5">
    <source>
        <dbReference type="ARBA" id="ARBA00023237"/>
    </source>
</evidence>
<name>A0ABM6W9Y3_9BACT</name>
<evidence type="ECO:0000313" key="9">
    <source>
        <dbReference type="Proteomes" id="UP000246099"/>
    </source>
</evidence>
<evidence type="ECO:0000256" key="2">
    <source>
        <dbReference type="ARBA" id="ARBA00006275"/>
    </source>
</evidence>
<dbReference type="InterPro" id="IPR011990">
    <property type="entry name" value="TPR-like_helical_dom_sf"/>
</dbReference>
<evidence type="ECO:0000256" key="3">
    <source>
        <dbReference type="ARBA" id="ARBA00022729"/>
    </source>
</evidence>
<dbReference type="SUPFAM" id="SSF48452">
    <property type="entry name" value="TPR-like"/>
    <property type="match status" value="1"/>
</dbReference>
<protein>
    <submittedName>
        <fullName evidence="8">RagB/SusD family nutrient uptake outer membrane protein</fullName>
    </submittedName>
</protein>
<keyword evidence="3" id="KW-0732">Signal</keyword>
<keyword evidence="5" id="KW-0998">Cell outer membrane</keyword>
<dbReference type="Pfam" id="PF14322">
    <property type="entry name" value="SusD-like_3"/>
    <property type="match status" value="1"/>
</dbReference>
<dbReference type="Pfam" id="PF07980">
    <property type="entry name" value="SusD_RagB"/>
    <property type="match status" value="1"/>
</dbReference>
<comment type="subcellular location">
    <subcellularLocation>
        <location evidence="1">Cell outer membrane</location>
    </subcellularLocation>
</comment>
<dbReference type="PROSITE" id="PS51257">
    <property type="entry name" value="PROKAR_LIPOPROTEIN"/>
    <property type="match status" value="1"/>
</dbReference>
<keyword evidence="4" id="KW-0472">Membrane</keyword>
<feature type="domain" description="RagB/SusD" evidence="6">
    <location>
        <begin position="341"/>
        <end position="458"/>
    </location>
</feature>
<organism evidence="8 9">
    <name type="scientific">Chitinophaga alhagiae</name>
    <dbReference type="NCBI Taxonomy" id="2203219"/>
    <lineage>
        <taxon>Bacteria</taxon>
        <taxon>Pseudomonadati</taxon>
        <taxon>Bacteroidota</taxon>
        <taxon>Chitinophagia</taxon>
        <taxon>Chitinophagales</taxon>
        <taxon>Chitinophagaceae</taxon>
        <taxon>Chitinophaga</taxon>
    </lineage>
</organism>
<keyword evidence="9" id="KW-1185">Reference proteome</keyword>
<evidence type="ECO:0000259" key="6">
    <source>
        <dbReference type="Pfam" id="PF07980"/>
    </source>
</evidence>
<reference evidence="8 9" key="1">
    <citation type="submission" date="2018-05" db="EMBL/GenBank/DDBJ databases">
        <title>Chitinophaga sp. nov., isolated from rhizosphere soil of Alhagi.</title>
        <authorList>
            <person name="Liu Y."/>
        </authorList>
    </citation>
    <scope>NUCLEOTIDE SEQUENCE [LARGE SCALE GENOMIC DNA]</scope>
    <source>
        <strain evidence="8 9">T22</strain>
    </source>
</reference>
<evidence type="ECO:0000313" key="8">
    <source>
        <dbReference type="EMBL" id="AWO00698.1"/>
    </source>
</evidence>
<proteinExistence type="inferred from homology"/>
<dbReference type="Proteomes" id="UP000246099">
    <property type="component" value="Chromosome"/>
</dbReference>
<dbReference type="InterPro" id="IPR033985">
    <property type="entry name" value="SusD-like_N"/>
</dbReference>
<sequence length="460" mass="52331">MKNFLIIASIFSFLSCSKQNEWLNAKRQASDVVPTTLEDFQAILNNTILMNSNYPTIGLLGCDNFYYADETISSLNAISKNSYLWNKEIFEGQLSSDYANSYNVIASANIVLERLELGDFPANSAEVNNIKGQALFFRAIIFSELASAFCKPYVGSSAATDLGICVRLKSDIYHVEPRSTVQKTYEQITGDLKKAAALLPVTSSYKSRPNKPAAFALLARIYLLMDDYSLAKEYADSSLYYSDKVLDFNSGSVTLTKPYRFPGFTEANDEILFYATGVGHVAVIPDEAFNLSLVDSSLYNSYNDDDLRKSYYYDYIAVNRVRFRGTYAGTGKSFSGLATNEVYFIRAECNARTGDIEPALNDLNKVLSNRYKQGKYTNYFTNDKELLLKKILEERRKEFPFASQIRWQDLRRLNRDARFATTLYRKVFGVIYQLLPNDRRYVYPLPQTEIEQAGLQQNER</sequence>
<evidence type="ECO:0000256" key="1">
    <source>
        <dbReference type="ARBA" id="ARBA00004442"/>
    </source>
</evidence>
<dbReference type="EMBL" id="CP029600">
    <property type="protein sequence ID" value="AWO00698.1"/>
    <property type="molecule type" value="Genomic_DNA"/>
</dbReference>
<feature type="domain" description="SusD-like N-terminal" evidence="7">
    <location>
        <begin position="22"/>
        <end position="223"/>
    </location>
</feature>
<dbReference type="RefSeq" id="WP_119076422.1">
    <property type="nucleotide sequence ID" value="NZ_CP029600.1"/>
</dbReference>
<dbReference type="InterPro" id="IPR012944">
    <property type="entry name" value="SusD_RagB_dom"/>
</dbReference>
<evidence type="ECO:0000256" key="4">
    <source>
        <dbReference type="ARBA" id="ARBA00023136"/>
    </source>
</evidence>
<evidence type="ECO:0000259" key="7">
    <source>
        <dbReference type="Pfam" id="PF14322"/>
    </source>
</evidence>
<accession>A0ABM6W9Y3</accession>
<comment type="similarity">
    <text evidence="2">Belongs to the SusD family.</text>
</comment>